<organism evidence="1 2">
    <name type="scientific">Microbacterium album</name>
    <dbReference type="NCBI Taxonomy" id="2053191"/>
    <lineage>
        <taxon>Bacteria</taxon>
        <taxon>Bacillati</taxon>
        <taxon>Actinomycetota</taxon>
        <taxon>Actinomycetes</taxon>
        <taxon>Micrococcales</taxon>
        <taxon>Microbacteriaceae</taxon>
        <taxon>Microbacterium</taxon>
    </lineage>
</organism>
<protein>
    <submittedName>
        <fullName evidence="1">Glycosyl transferase</fullName>
    </submittedName>
</protein>
<dbReference type="EMBL" id="BMJY01000002">
    <property type="protein sequence ID" value="GGH37308.1"/>
    <property type="molecule type" value="Genomic_DNA"/>
</dbReference>
<accession>A0A917IDF1</accession>
<comment type="caution">
    <text evidence="1">The sequence shown here is derived from an EMBL/GenBank/DDBJ whole genome shotgun (WGS) entry which is preliminary data.</text>
</comment>
<gene>
    <name evidence="1" type="ORF">GCM10010921_07090</name>
</gene>
<reference evidence="1" key="1">
    <citation type="journal article" date="2014" name="Int. J. Syst. Evol. Microbiol.">
        <title>Complete genome sequence of Corynebacterium casei LMG S-19264T (=DSM 44701T), isolated from a smear-ripened cheese.</title>
        <authorList>
            <consortium name="US DOE Joint Genome Institute (JGI-PGF)"/>
            <person name="Walter F."/>
            <person name="Albersmeier A."/>
            <person name="Kalinowski J."/>
            <person name="Ruckert C."/>
        </authorList>
    </citation>
    <scope>NUCLEOTIDE SEQUENCE</scope>
    <source>
        <strain evidence="1">CGMCC 1.15794</strain>
    </source>
</reference>
<dbReference type="SUPFAM" id="SSF53756">
    <property type="entry name" value="UDP-Glycosyltransferase/glycogen phosphorylase"/>
    <property type="match status" value="1"/>
</dbReference>
<dbReference type="GO" id="GO:0016757">
    <property type="term" value="F:glycosyltransferase activity"/>
    <property type="evidence" value="ECO:0007669"/>
    <property type="project" value="TreeGrafter"/>
</dbReference>
<keyword evidence="1" id="KW-0808">Transferase</keyword>
<evidence type="ECO:0000313" key="1">
    <source>
        <dbReference type="EMBL" id="GGH37308.1"/>
    </source>
</evidence>
<sequence length="391" mass="41170">MTIRIVLYSHDSVGLGHIRRNLALAHALTERLGRERGEAVTGMLIAGRPEATEFPPPPGWDWLIVPGVRREPDGYAARALDVDLDTLAAVRGGAFHAAVSSFRPDLIIVDRHPLGVARELDSALRAVRREQPGCAVVLGLRDVLDAPDVARAEWRAAGGGRSLRRLFDAVWVFGDPAVHDASATGELPAGLRGLVRHTGYLSAGRTRGAGFTVDEPFVLTTVGGGADGARLATAAAAAPVPEGYRHLVVLGPQMPAAERAAVRAVAAEGTRVVRRVPDVLALAQRAAAVVCMGGYNTLCEVMSTRTPALVVPRVARRAEQLIRARALARAGAVDTALPDDIDAAVIGAWFASRVGTQTSRSALALDGLASVSRLAGDLLDARTERGERVAV</sequence>
<proteinExistence type="predicted"/>
<keyword evidence="2" id="KW-1185">Reference proteome</keyword>
<dbReference type="AlphaFoldDB" id="A0A917IDF1"/>
<dbReference type="RefSeq" id="WP_229663043.1">
    <property type="nucleotide sequence ID" value="NZ_BMJY01000002.1"/>
</dbReference>
<dbReference type="Gene3D" id="3.40.50.2000">
    <property type="entry name" value="Glycogen Phosphorylase B"/>
    <property type="match status" value="1"/>
</dbReference>
<dbReference type="PANTHER" id="PTHR21015">
    <property type="entry name" value="UDP-N-ACETYLGLUCOSAMINE--N-ACETYLMURAMYL-(PENTAPEPTIDE) PYROPHOSPHORYL-UNDECAPRENOL N-ACETYLGLUCOSAMINE TRANSFERASE 1"/>
    <property type="match status" value="1"/>
</dbReference>
<reference evidence="1" key="2">
    <citation type="submission" date="2020-09" db="EMBL/GenBank/DDBJ databases">
        <authorList>
            <person name="Sun Q."/>
            <person name="Zhou Y."/>
        </authorList>
    </citation>
    <scope>NUCLEOTIDE SEQUENCE</scope>
    <source>
        <strain evidence="1">CGMCC 1.15794</strain>
    </source>
</reference>
<name>A0A917IDF1_9MICO</name>
<dbReference type="PANTHER" id="PTHR21015:SF28">
    <property type="entry name" value="SLL1722 PROTEIN"/>
    <property type="match status" value="1"/>
</dbReference>
<evidence type="ECO:0000313" key="2">
    <source>
        <dbReference type="Proteomes" id="UP000657592"/>
    </source>
</evidence>
<dbReference type="Proteomes" id="UP000657592">
    <property type="component" value="Unassembled WGS sequence"/>
</dbReference>